<accession>A0A4D7CQQ5</accession>
<dbReference type="AlphaFoldDB" id="A0A4D7CQQ5"/>
<dbReference type="Pfam" id="PF21984">
    <property type="entry name" value="DnaD_N"/>
    <property type="match status" value="1"/>
</dbReference>
<dbReference type="RefSeq" id="WP_136953230.1">
    <property type="nucleotide sequence ID" value="NZ_CP039712.1"/>
</dbReference>
<gene>
    <name evidence="4" type="ORF">FA707_05210</name>
</gene>
<dbReference type="InterPro" id="IPR006343">
    <property type="entry name" value="DnaB/C_C"/>
</dbReference>
<dbReference type="KEGG" id="vao:FA707_05210"/>
<proteinExistence type="inferred from homology"/>
<keyword evidence="5" id="KW-1185">Reference proteome</keyword>
<dbReference type="InterPro" id="IPR053843">
    <property type="entry name" value="DnaD_N"/>
</dbReference>
<dbReference type="Proteomes" id="UP000298615">
    <property type="component" value="Chromosome"/>
</dbReference>
<feature type="domain" description="DnaD N-terminal" evidence="3">
    <location>
        <begin position="15"/>
        <end position="114"/>
    </location>
</feature>
<dbReference type="PANTHER" id="PTHR37293:SF6">
    <property type="entry name" value="DNA REPLICATION PROTEIN DNAD"/>
    <property type="match status" value="1"/>
</dbReference>
<dbReference type="OrthoDB" id="9770238at2"/>
<dbReference type="Pfam" id="PF07261">
    <property type="entry name" value="DnaB_2"/>
    <property type="match status" value="1"/>
</dbReference>
<name>A0A4D7CQQ5_9ENTE</name>
<evidence type="ECO:0000313" key="5">
    <source>
        <dbReference type="Proteomes" id="UP000298615"/>
    </source>
</evidence>
<dbReference type="NCBIfam" id="TIGR01446">
    <property type="entry name" value="DnaD_dom"/>
    <property type="match status" value="1"/>
</dbReference>
<comment type="similarity">
    <text evidence="1">Belongs to the DnaB/DnaD family.</text>
</comment>
<reference evidence="4 5" key="1">
    <citation type="submission" date="2019-04" db="EMBL/GenBank/DDBJ databases">
        <title>Vagococcus sp. nov., isolated from faeces of yaks (Bos grunniens).</title>
        <authorList>
            <person name="Ge Y."/>
        </authorList>
    </citation>
    <scope>NUCLEOTIDE SEQUENCE [LARGE SCALE GENOMIC DNA]</scope>
    <source>
        <strain evidence="4 5">MN-17</strain>
    </source>
</reference>
<sequence>MLELQRFIQAGSTSVSNLLMTYYRQLGMSEQEMILYLQLLMDEKEGKSFPDMTVIASRMGITLQEAYSLIETLINKKIIKLETQPDSSGKQTDYYDLTTVYTTLQEVLVAAHQKNQVEQSQLDIRQLMHKFEQEFGRNLSSMERESITYWIYDDHYSVEIIELALKEAVLNQVYNIKYIDRILLSWERKNLRSKAQVLNELNHRKNQLRSQDKAEFTNEQAKNKPKIPLFNWLDNEGK</sequence>
<dbReference type="SUPFAM" id="SSF158499">
    <property type="entry name" value="DnaD domain-like"/>
    <property type="match status" value="1"/>
</dbReference>
<evidence type="ECO:0000259" key="3">
    <source>
        <dbReference type="Pfam" id="PF21984"/>
    </source>
</evidence>
<dbReference type="InterPro" id="IPR034829">
    <property type="entry name" value="DnaD-like_sf"/>
</dbReference>
<dbReference type="InterPro" id="IPR036388">
    <property type="entry name" value="WH-like_DNA-bd_sf"/>
</dbReference>
<dbReference type="Gene3D" id="1.10.10.10">
    <property type="entry name" value="Winged helix-like DNA-binding domain superfamily/Winged helix DNA-binding domain"/>
    <property type="match status" value="1"/>
</dbReference>
<organism evidence="4 5">
    <name type="scientific">Vagococcus zengguangii</name>
    <dbReference type="NCBI Taxonomy" id="2571750"/>
    <lineage>
        <taxon>Bacteria</taxon>
        <taxon>Bacillati</taxon>
        <taxon>Bacillota</taxon>
        <taxon>Bacilli</taxon>
        <taxon>Lactobacillales</taxon>
        <taxon>Enterococcaceae</taxon>
        <taxon>Vagococcus</taxon>
    </lineage>
</organism>
<dbReference type="PANTHER" id="PTHR37293">
    <property type="entry name" value="PHAGE REPLICATION PROTEIN-RELATED"/>
    <property type="match status" value="1"/>
</dbReference>
<dbReference type="Gene3D" id="1.10.10.630">
    <property type="entry name" value="DnaD domain-like"/>
    <property type="match status" value="1"/>
</dbReference>
<evidence type="ECO:0000313" key="4">
    <source>
        <dbReference type="EMBL" id="QCI86399.1"/>
    </source>
</evidence>
<protein>
    <submittedName>
        <fullName evidence="4">DnaD domain protein</fullName>
    </submittedName>
</protein>
<feature type="domain" description="DnaB/C C-terminal" evidence="2">
    <location>
        <begin position="129"/>
        <end position="198"/>
    </location>
</feature>
<dbReference type="InterPro" id="IPR053162">
    <property type="entry name" value="DnaD"/>
</dbReference>
<evidence type="ECO:0000259" key="2">
    <source>
        <dbReference type="Pfam" id="PF07261"/>
    </source>
</evidence>
<dbReference type="EMBL" id="CP039712">
    <property type="protein sequence ID" value="QCI86399.1"/>
    <property type="molecule type" value="Genomic_DNA"/>
</dbReference>
<evidence type="ECO:0000256" key="1">
    <source>
        <dbReference type="ARBA" id="ARBA00093462"/>
    </source>
</evidence>